<protein>
    <submittedName>
        <fullName evidence="1">Uncharacterized protein</fullName>
    </submittedName>
</protein>
<keyword evidence="2" id="KW-1185">Reference proteome</keyword>
<sequence>MTISMATHYEKTQGNLKEFAAEGPVPHVTERCRRVDEDMTKHRCYRSGSASDVASSVSCEARGAQCMKCKTVHFQSVCQSRTAPAVQDVKEDRETPERNVVLLNVMTDDGQRGIYIGLEVKAVNLRFVVDMESSVSILTKDVYQRWFHKRLSLAPSFVTLLDYSIRVEELKSRGGSLLTSGTRSLRLGCNLMW</sequence>
<name>A0AC60PCH3_IXOPE</name>
<dbReference type="EMBL" id="JABSTQ010010841">
    <property type="protein sequence ID" value="KAG0417434.1"/>
    <property type="molecule type" value="Genomic_DNA"/>
</dbReference>
<gene>
    <name evidence="1" type="ORF">HPB47_005586</name>
</gene>
<proteinExistence type="predicted"/>
<evidence type="ECO:0000313" key="1">
    <source>
        <dbReference type="EMBL" id="KAG0417434.1"/>
    </source>
</evidence>
<comment type="caution">
    <text evidence="1">The sequence shown here is derived from an EMBL/GenBank/DDBJ whole genome shotgun (WGS) entry which is preliminary data.</text>
</comment>
<dbReference type="Proteomes" id="UP000805193">
    <property type="component" value="Unassembled WGS sequence"/>
</dbReference>
<evidence type="ECO:0000313" key="2">
    <source>
        <dbReference type="Proteomes" id="UP000805193"/>
    </source>
</evidence>
<organism evidence="1 2">
    <name type="scientific">Ixodes persulcatus</name>
    <name type="common">Taiga tick</name>
    <dbReference type="NCBI Taxonomy" id="34615"/>
    <lineage>
        <taxon>Eukaryota</taxon>
        <taxon>Metazoa</taxon>
        <taxon>Ecdysozoa</taxon>
        <taxon>Arthropoda</taxon>
        <taxon>Chelicerata</taxon>
        <taxon>Arachnida</taxon>
        <taxon>Acari</taxon>
        <taxon>Parasitiformes</taxon>
        <taxon>Ixodida</taxon>
        <taxon>Ixodoidea</taxon>
        <taxon>Ixodidae</taxon>
        <taxon>Ixodinae</taxon>
        <taxon>Ixodes</taxon>
    </lineage>
</organism>
<accession>A0AC60PCH3</accession>
<reference evidence="1 2" key="1">
    <citation type="journal article" date="2020" name="Cell">
        <title>Large-Scale Comparative Analyses of Tick Genomes Elucidate Their Genetic Diversity and Vector Capacities.</title>
        <authorList>
            <consortium name="Tick Genome and Microbiome Consortium (TIGMIC)"/>
            <person name="Jia N."/>
            <person name="Wang J."/>
            <person name="Shi W."/>
            <person name="Du L."/>
            <person name="Sun Y."/>
            <person name="Zhan W."/>
            <person name="Jiang J.F."/>
            <person name="Wang Q."/>
            <person name="Zhang B."/>
            <person name="Ji P."/>
            <person name="Bell-Sakyi L."/>
            <person name="Cui X.M."/>
            <person name="Yuan T.T."/>
            <person name="Jiang B.G."/>
            <person name="Yang W.F."/>
            <person name="Lam T.T."/>
            <person name="Chang Q.C."/>
            <person name="Ding S.J."/>
            <person name="Wang X.J."/>
            <person name="Zhu J.G."/>
            <person name="Ruan X.D."/>
            <person name="Zhao L."/>
            <person name="Wei J.T."/>
            <person name="Ye R.Z."/>
            <person name="Que T.C."/>
            <person name="Du C.H."/>
            <person name="Zhou Y.H."/>
            <person name="Cheng J.X."/>
            <person name="Dai P.F."/>
            <person name="Guo W.B."/>
            <person name="Han X.H."/>
            <person name="Huang E.J."/>
            <person name="Li L.F."/>
            <person name="Wei W."/>
            <person name="Gao Y.C."/>
            <person name="Liu J.Z."/>
            <person name="Shao H.Z."/>
            <person name="Wang X."/>
            <person name="Wang C.C."/>
            <person name="Yang T.C."/>
            <person name="Huo Q.B."/>
            <person name="Li W."/>
            <person name="Chen H.Y."/>
            <person name="Chen S.E."/>
            <person name="Zhou L.G."/>
            <person name="Ni X.B."/>
            <person name="Tian J.H."/>
            <person name="Sheng Y."/>
            <person name="Liu T."/>
            <person name="Pan Y.S."/>
            <person name="Xia L.Y."/>
            <person name="Li J."/>
            <person name="Zhao F."/>
            <person name="Cao W.C."/>
        </authorList>
    </citation>
    <scope>NUCLEOTIDE SEQUENCE [LARGE SCALE GENOMIC DNA]</scope>
    <source>
        <strain evidence="1">Iper-2018</strain>
    </source>
</reference>